<feature type="transmembrane region" description="Helical" evidence="1">
    <location>
        <begin position="351"/>
        <end position="372"/>
    </location>
</feature>
<dbReference type="Pfam" id="PF10321">
    <property type="entry name" value="7TM_GPCR_Srt"/>
    <property type="match status" value="1"/>
</dbReference>
<reference evidence="3" key="1">
    <citation type="submission" date="2016-11" db="UniProtKB">
        <authorList>
            <consortium name="WormBaseParasite"/>
        </authorList>
    </citation>
    <scope>IDENTIFICATION</scope>
</reference>
<dbReference type="Gene3D" id="1.20.1070.10">
    <property type="entry name" value="Rhodopsin 7-helix transmembrane proteins"/>
    <property type="match status" value="1"/>
</dbReference>
<evidence type="ECO:0000313" key="3">
    <source>
        <dbReference type="WBParaSite" id="L893_g20784.t1"/>
    </source>
</evidence>
<dbReference type="PANTHER" id="PTHR23021">
    <property type="entry name" value="SERPENTINE RECEPTOR, CLASS T"/>
    <property type="match status" value="1"/>
</dbReference>
<keyword evidence="1" id="KW-0812">Transmembrane</keyword>
<dbReference type="WBParaSite" id="L893_g20784.t1">
    <property type="protein sequence ID" value="L893_g20784.t1"/>
    <property type="gene ID" value="L893_g20784"/>
</dbReference>
<keyword evidence="1" id="KW-0472">Membrane</keyword>
<protein>
    <submittedName>
        <fullName evidence="3">G protein-coupled receptor</fullName>
    </submittedName>
</protein>
<feature type="transmembrane region" description="Helical" evidence="1">
    <location>
        <begin position="147"/>
        <end position="169"/>
    </location>
</feature>
<feature type="transmembrane region" description="Helical" evidence="1">
    <location>
        <begin position="67"/>
        <end position="95"/>
    </location>
</feature>
<dbReference type="SUPFAM" id="SSF81321">
    <property type="entry name" value="Family A G protein-coupled receptor-like"/>
    <property type="match status" value="1"/>
</dbReference>
<sequence>MDLYFLQHGEYERLYNCTGIDAWNVGTPNLPLGVAYLTVGITLEVSYIPCMIVLLKPEHRQNSCYKLMFLLGLFDMVTLSINAILTGYFTIYGIVFCCYPLFIYFCGVAVLGLWCGTCFTSVILGINRACDLWFPNATRILFGGARAYLWYLPPIIYCFCIGLESKVFLFSTRGYAWYISPYADIEELNYKQYEYHSGLHTFNNFAVMILTSLIYIILIISVWYKSRDMNSQQITKIQKQLIFQSYAICFFIIVADSIYVYAQYYSAPPFLVTIGQWCWIACHGSAVVIYLTCNKTIKGDVFKLLGLKKVHEMFSKRTKTQVAENTQIAQMNRTTRVASPLGRSSGDPRELLLAVARLLGIDLYTAFVYVPLVQDNRLQNGQPDAGTIYVYLVSVRLWRPLKPPSESSYQMASYIHLNRLLLKGYFSSGLGLNPSDFDLSCRWWLCIVRYGEQKAENTDTKPDRAQADKEQALTIRTRNIENPSHFHRDGHAPSPSRSHTALKLTRQQVLVIRTRNILNPSRVHRDGHAPSPSRSHARLSDSIEIAQTRIESLMMPEERIAKYGRNFETTRSLFGAFGVNGMGDCSAMVISSKCSGFLKVQRAQVQFLKSTRA</sequence>
<proteinExistence type="predicted"/>
<organism evidence="2 3">
    <name type="scientific">Steinernema glaseri</name>
    <dbReference type="NCBI Taxonomy" id="37863"/>
    <lineage>
        <taxon>Eukaryota</taxon>
        <taxon>Metazoa</taxon>
        <taxon>Ecdysozoa</taxon>
        <taxon>Nematoda</taxon>
        <taxon>Chromadorea</taxon>
        <taxon>Rhabditida</taxon>
        <taxon>Tylenchina</taxon>
        <taxon>Panagrolaimomorpha</taxon>
        <taxon>Strongyloidoidea</taxon>
        <taxon>Steinernematidae</taxon>
        <taxon>Steinernema</taxon>
    </lineage>
</organism>
<dbReference type="PANTHER" id="PTHR23021:SF11">
    <property type="entry name" value="SERPENTINE RECEPTOR, CLASS T"/>
    <property type="match status" value="1"/>
</dbReference>
<keyword evidence="1" id="KW-1133">Transmembrane helix</keyword>
<dbReference type="Proteomes" id="UP000095287">
    <property type="component" value="Unplaced"/>
</dbReference>
<accession>A0A1I7YYF4</accession>
<feature type="transmembrane region" description="Helical" evidence="1">
    <location>
        <begin position="245"/>
        <end position="262"/>
    </location>
</feature>
<feature type="transmembrane region" description="Helical" evidence="1">
    <location>
        <begin position="274"/>
        <end position="293"/>
    </location>
</feature>
<dbReference type="AlphaFoldDB" id="A0A1I7YYF4"/>
<dbReference type="InterPro" id="IPR019425">
    <property type="entry name" value="7TM_GPCR_serpentine_rcpt_Srt"/>
</dbReference>
<feature type="transmembrane region" description="Helical" evidence="1">
    <location>
        <begin position="205"/>
        <end position="224"/>
    </location>
</feature>
<keyword evidence="2" id="KW-1185">Reference proteome</keyword>
<evidence type="ECO:0000256" key="1">
    <source>
        <dbReference type="SAM" id="Phobius"/>
    </source>
</evidence>
<evidence type="ECO:0000313" key="2">
    <source>
        <dbReference type="Proteomes" id="UP000095287"/>
    </source>
</evidence>
<feature type="transmembrane region" description="Helical" evidence="1">
    <location>
        <begin position="33"/>
        <end position="55"/>
    </location>
</feature>
<feature type="transmembrane region" description="Helical" evidence="1">
    <location>
        <begin position="101"/>
        <end position="126"/>
    </location>
</feature>
<name>A0A1I7YYF4_9BILA</name>